<dbReference type="PANTHER" id="PTHR31817:SF0">
    <property type="entry name" value="CHROMOSOME UNDETERMINED SCAFFOLD_67, WHOLE GENOME SHOTGUN SEQUENCE"/>
    <property type="match status" value="1"/>
</dbReference>
<reference evidence="5" key="2">
    <citation type="submission" date="2023-04" db="EMBL/GenBank/DDBJ databases">
        <authorList>
            <person name="Sun J.-Q."/>
        </authorList>
    </citation>
    <scope>NUCLEOTIDE SEQUENCE</scope>
    <source>
        <strain evidence="5">CC-YY355</strain>
    </source>
</reference>
<name>A0ABT6MQ83_9GAMM</name>
<evidence type="ECO:0000256" key="3">
    <source>
        <dbReference type="ARBA" id="ARBA00022801"/>
    </source>
</evidence>
<evidence type="ECO:0000313" key="5">
    <source>
        <dbReference type="EMBL" id="MDH7452791.1"/>
    </source>
</evidence>
<protein>
    <submittedName>
        <fullName evidence="5">DUF1704 domain-containing protein</fullName>
    </submittedName>
</protein>
<comment type="cofactor">
    <cofactor evidence="1">
        <name>Zn(2+)</name>
        <dbReference type="ChEBI" id="CHEBI:29105"/>
    </cofactor>
</comment>
<proteinExistence type="predicted"/>
<comment type="caution">
    <text evidence="5">The sequence shown here is derived from an EMBL/GenBank/DDBJ whole genome shotgun (WGS) entry which is preliminary data.</text>
</comment>
<dbReference type="SMART" id="SM01154">
    <property type="entry name" value="DUF1704"/>
    <property type="match status" value="1"/>
</dbReference>
<dbReference type="PANTHER" id="PTHR31817">
    <property type="match status" value="1"/>
</dbReference>
<dbReference type="InterPro" id="IPR012548">
    <property type="entry name" value="MATCAP"/>
</dbReference>
<dbReference type="RefSeq" id="WP_280941986.1">
    <property type="nucleotide sequence ID" value="NZ_JARYGX010000013.1"/>
</dbReference>
<reference evidence="5" key="1">
    <citation type="journal article" date="2007" name="Int. J. Syst. Evol. Microbiol.">
        <title>Luteimonas composti sp. nov., a moderately thermophilic bacterium isolated from food waste.</title>
        <authorList>
            <person name="Young C.C."/>
            <person name="Kampfer P."/>
            <person name="Chen W.M."/>
            <person name="Yen W.S."/>
            <person name="Arun A.B."/>
            <person name="Lai W.A."/>
            <person name="Shen F.T."/>
            <person name="Rekha P.D."/>
            <person name="Lin K.Y."/>
            <person name="Chou J.H."/>
        </authorList>
    </citation>
    <scope>NUCLEOTIDE SEQUENCE</scope>
    <source>
        <strain evidence="5">CC-YY355</strain>
    </source>
</reference>
<accession>A0ABT6MQ83</accession>
<gene>
    <name evidence="5" type="ORF">QF205_06810</name>
</gene>
<dbReference type="Pfam" id="PF08014">
    <property type="entry name" value="MATCAP"/>
    <property type="match status" value="1"/>
</dbReference>
<dbReference type="EMBL" id="JARYGX010000013">
    <property type="protein sequence ID" value="MDH7452791.1"/>
    <property type="molecule type" value="Genomic_DNA"/>
</dbReference>
<keyword evidence="2" id="KW-0645">Protease</keyword>
<keyword evidence="6" id="KW-1185">Reference proteome</keyword>
<evidence type="ECO:0000256" key="1">
    <source>
        <dbReference type="ARBA" id="ARBA00001947"/>
    </source>
</evidence>
<keyword evidence="3" id="KW-0378">Hydrolase</keyword>
<evidence type="ECO:0000313" key="6">
    <source>
        <dbReference type="Proteomes" id="UP001160550"/>
    </source>
</evidence>
<organism evidence="5 6">
    <name type="scientific">Luteimonas composti</name>
    <dbReference type="NCBI Taxonomy" id="398257"/>
    <lineage>
        <taxon>Bacteria</taxon>
        <taxon>Pseudomonadati</taxon>
        <taxon>Pseudomonadota</taxon>
        <taxon>Gammaproteobacteria</taxon>
        <taxon>Lysobacterales</taxon>
        <taxon>Lysobacteraceae</taxon>
        <taxon>Luteimonas</taxon>
    </lineage>
</organism>
<keyword evidence="4" id="KW-0482">Metalloprotease</keyword>
<sequence length="404" mass="43888">MDGFEPPLRALPPVAAEVDAALLAIDAELDWLLALNPLGTDALWDEFDASGRTRVSALRYPEPVLDLDAMRRRLLDLPVDRIESPLLAQVLGGKQVDLARTLELVRLRGDAGFTEASVALFGGVEPELLDLARRILAEVVPGQPLEADTGVDAVVEAVEREVEWYRERAPDFALDVIVNADVGSLMMVSHGRLYLDADLRLPEARLQPLLQHEIGTHVVTHYNGARQPLRQLAVGLAQYDPLQEGLGVLAEYLAGYLPGERLRILAARVVAADMAIHRQGIPEIFACLHEQHGFATDDAFDVAVRALRGGGLTKDAVYLRGLCDLLADLAEGGELEILFAGKFALAHRESVAALIDEGWAAPPRLLPRYASAPGFAQALERCRSVAAVDFHHSLPAPLLQEPLA</sequence>
<evidence type="ECO:0000256" key="4">
    <source>
        <dbReference type="ARBA" id="ARBA00023049"/>
    </source>
</evidence>
<dbReference type="Proteomes" id="UP001160550">
    <property type="component" value="Unassembled WGS sequence"/>
</dbReference>
<evidence type="ECO:0000256" key="2">
    <source>
        <dbReference type="ARBA" id="ARBA00022670"/>
    </source>
</evidence>